<evidence type="ECO:0000313" key="3">
    <source>
        <dbReference type="Proteomes" id="UP000199580"/>
    </source>
</evidence>
<protein>
    <recommendedName>
        <fullName evidence="4">DUF393 domain-containing protein</fullName>
    </recommendedName>
</protein>
<dbReference type="STRING" id="1128970.SAMN04487935_1093"/>
<dbReference type="EMBL" id="FNEZ01000002">
    <property type="protein sequence ID" value="SDJ58561.1"/>
    <property type="molecule type" value="Genomic_DNA"/>
</dbReference>
<keyword evidence="1" id="KW-1133">Transmembrane helix</keyword>
<evidence type="ECO:0000256" key="1">
    <source>
        <dbReference type="SAM" id="Phobius"/>
    </source>
</evidence>
<name>A0A1G8UXL7_9FLAO</name>
<sequence length="272" mass="31605">MKTLENQTLLYDDDCPLCQVYTAGFINTGMLDANGRKPFAKLTEIEYGFVDIKRAANEIALVDRKNNTVIYGIDSLLKIIGNSFPWIEKLGHLKVFNYFLRKLYSFVSYNRKVIIPNKTDEKTLQCIPDFSYKYRLLYVIFAANFTAIILFYYSEMIGVLPKGNFIREWVLAFGQILFQIAFLVRHSRKTVLNYVGHLLTVSLLGSLLLLAIILCNQLESLPQFVILGWFGCCILLMFAEHYRRIQLLKLPFYLCYTWILYSVIAILFILTF</sequence>
<dbReference type="RefSeq" id="WP_091392622.1">
    <property type="nucleotide sequence ID" value="NZ_BKAI01000003.1"/>
</dbReference>
<feature type="transmembrane region" description="Helical" evidence="1">
    <location>
        <begin position="136"/>
        <end position="154"/>
    </location>
</feature>
<accession>A0A1G8UXL7</accession>
<keyword evidence="1" id="KW-0472">Membrane</keyword>
<gene>
    <name evidence="2" type="ORF">SAMN04487935_1093</name>
</gene>
<feature type="transmembrane region" description="Helical" evidence="1">
    <location>
        <begin position="166"/>
        <end position="184"/>
    </location>
</feature>
<feature type="transmembrane region" description="Helical" evidence="1">
    <location>
        <begin position="191"/>
        <end position="214"/>
    </location>
</feature>
<evidence type="ECO:0000313" key="2">
    <source>
        <dbReference type="EMBL" id="SDJ58561.1"/>
    </source>
</evidence>
<reference evidence="2 3" key="1">
    <citation type="submission" date="2016-10" db="EMBL/GenBank/DDBJ databases">
        <authorList>
            <person name="de Groot N.N."/>
        </authorList>
    </citation>
    <scope>NUCLEOTIDE SEQUENCE [LARGE SCALE GENOMIC DNA]</scope>
    <source>
        <strain evidence="2 3">CGMCC 1.10076</strain>
    </source>
</reference>
<dbReference type="AlphaFoldDB" id="A0A1G8UXL7"/>
<dbReference type="OrthoDB" id="671850at2"/>
<proteinExistence type="predicted"/>
<keyword evidence="1" id="KW-0812">Transmembrane</keyword>
<dbReference type="Proteomes" id="UP000199580">
    <property type="component" value="Unassembled WGS sequence"/>
</dbReference>
<feature type="transmembrane region" description="Helical" evidence="1">
    <location>
        <begin position="220"/>
        <end position="238"/>
    </location>
</feature>
<evidence type="ECO:0008006" key="4">
    <source>
        <dbReference type="Google" id="ProtNLM"/>
    </source>
</evidence>
<keyword evidence="3" id="KW-1185">Reference proteome</keyword>
<organism evidence="2 3">
    <name type="scientific">Flavobacterium noncentrifugens</name>
    <dbReference type="NCBI Taxonomy" id="1128970"/>
    <lineage>
        <taxon>Bacteria</taxon>
        <taxon>Pseudomonadati</taxon>
        <taxon>Bacteroidota</taxon>
        <taxon>Flavobacteriia</taxon>
        <taxon>Flavobacteriales</taxon>
        <taxon>Flavobacteriaceae</taxon>
        <taxon>Flavobacterium</taxon>
    </lineage>
</organism>
<feature type="transmembrane region" description="Helical" evidence="1">
    <location>
        <begin position="250"/>
        <end position="270"/>
    </location>
</feature>